<feature type="compositionally biased region" description="Polar residues" evidence="1">
    <location>
        <begin position="30"/>
        <end position="59"/>
    </location>
</feature>
<proteinExistence type="predicted"/>
<name>A0A9W8AHJ9_9FUNG</name>
<dbReference type="Proteomes" id="UP001150925">
    <property type="component" value="Unassembled WGS sequence"/>
</dbReference>
<feature type="compositionally biased region" description="Low complexity" evidence="1">
    <location>
        <begin position="225"/>
        <end position="244"/>
    </location>
</feature>
<evidence type="ECO:0000256" key="1">
    <source>
        <dbReference type="SAM" id="MobiDB-lite"/>
    </source>
</evidence>
<protein>
    <submittedName>
        <fullName evidence="2">Uncharacterized protein</fullName>
    </submittedName>
</protein>
<dbReference type="AlphaFoldDB" id="A0A9W8AHJ9"/>
<sequence length="378" mass="39958">MSSSKKPTTQPSGQGTPLAALNSSILVSQVSATPSTQTAALANPSGATSAPPRSTSTPLDSPCQVAWRSLHHSTPSPHHSPTLTVQTDGSPQRTWGTKPMFRQLSADANQTGNNLSPMSSKTSALQFTPRTSTDVDCQSPSTAGAGGSGGTGRPSDAVRLSPFQVVYPSPARPGPSQRLPYGVERSYSLDEERPSARNGESLGKSGREPMRPVRSFFKHLKHSLQLNSNNNGSQRWSSSSRSSSTTTPHSPLVPMGYPKPGYVPPSPSTIATSLTRRAHSRTASSTKSSIHSLQGVPPMLDTSPLGPDSSGDPPRMPHSAHPFGTSLKDNGSPSFNPLYTQLERCDLTRRNTSHYSPAPECPASGSDRSLVGESSRDR</sequence>
<feature type="region of interest" description="Disordered" evidence="1">
    <location>
        <begin position="225"/>
        <end position="378"/>
    </location>
</feature>
<reference evidence="2" key="1">
    <citation type="submission" date="2022-07" db="EMBL/GenBank/DDBJ databases">
        <title>Phylogenomic reconstructions and comparative analyses of Kickxellomycotina fungi.</title>
        <authorList>
            <person name="Reynolds N.K."/>
            <person name="Stajich J.E."/>
            <person name="Barry K."/>
            <person name="Grigoriev I.V."/>
            <person name="Crous P."/>
            <person name="Smith M.E."/>
        </authorList>
    </citation>
    <scope>NUCLEOTIDE SEQUENCE</scope>
    <source>
        <strain evidence="2">RSA 1196</strain>
    </source>
</reference>
<feature type="compositionally biased region" description="Polar residues" evidence="1">
    <location>
        <begin position="106"/>
        <end position="140"/>
    </location>
</feature>
<accession>A0A9W8AHJ9</accession>
<dbReference type="EMBL" id="JANBPY010003899">
    <property type="protein sequence ID" value="KAJ1949819.1"/>
    <property type="molecule type" value="Genomic_DNA"/>
</dbReference>
<feature type="region of interest" description="Disordered" evidence="1">
    <location>
        <begin position="1"/>
        <end position="20"/>
    </location>
</feature>
<comment type="caution">
    <text evidence="2">The sequence shown here is derived from an EMBL/GenBank/DDBJ whole genome shotgun (WGS) entry which is preliminary data.</text>
</comment>
<feature type="compositionally biased region" description="Polar residues" evidence="1">
    <location>
        <begin position="268"/>
        <end position="292"/>
    </location>
</feature>
<feature type="region of interest" description="Disordered" evidence="1">
    <location>
        <begin position="30"/>
        <end position="211"/>
    </location>
</feature>
<gene>
    <name evidence="2" type="ORF">IWQ62_006673</name>
</gene>
<feature type="compositionally biased region" description="Polar residues" evidence="1">
    <location>
        <begin position="327"/>
        <end position="339"/>
    </location>
</feature>
<organism evidence="2 3">
    <name type="scientific">Dispira parvispora</name>
    <dbReference type="NCBI Taxonomy" id="1520584"/>
    <lineage>
        <taxon>Eukaryota</taxon>
        <taxon>Fungi</taxon>
        <taxon>Fungi incertae sedis</taxon>
        <taxon>Zoopagomycota</taxon>
        <taxon>Kickxellomycotina</taxon>
        <taxon>Dimargaritomycetes</taxon>
        <taxon>Dimargaritales</taxon>
        <taxon>Dimargaritaceae</taxon>
        <taxon>Dispira</taxon>
    </lineage>
</organism>
<feature type="compositionally biased region" description="Low complexity" evidence="1">
    <location>
        <begin position="72"/>
        <end position="84"/>
    </location>
</feature>
<feature type="non-terminal residue" evidence="2">
    <location>
        <position position="378"/>
    </location>
</feature>
<feature type="compositionally biased region" description="Low complexity" evidence="1">
    <location>
        <begin position="303"/>
        <end position="313"/>
    </location>
</feature>
<evidence type="ECO:0000313" key="3">
    <source>
        <dbReference type="Proteomes" id="UP001150925"/>
    </source>
</evidence>
<feature type="compositionally biased region" description="Polar residues" evidence="1">
    <location>
        <begin position="85"/>
        <end position="95"/>
    </location>
</feature>
<evidence type="ECO:0000313" key="2">
    <source>
        <dbReference type="EMBL" id="KAJ1949819.1"/>
    </source>
</evidence>
<keyword evidence="3" id="KW-1185">Reference proteome</keyword>